<organism evidence="14 15">
    <name type="scientific">Salix dunnii</name>
    <dbReference type="NCBI Taxonomy" id="1413687"/>
    <lineage>
        <taxon>Eukaryota</taxon>
        <taxon>Viridiplantae</taxon>
        <taxon>Streptophyta</taxon>
        <taxon>Embryophyta</taxon>
        <taxon>Tracheophyta</taxon>
        <taxon>Spermatophyta</taxon>
        <taxon>Magnoliopsida</taxon>
        <taxon>eudicotyledons</taxon>
        <taxon>Gunneridae</taxon>
        <taxon>Pentapetalae</taxon>
        <taxon>rosids</taxon>
        <taxon>fabids</taxon>
        <taxon>Malpighiales</taxon>
        <taxon>Salicaceae</taxon>
        <taxon>Saliceae</taxon>
        <taxon>Salix</taxon>
    </lineage>
</organism>
<dbReference type="GO" id="GO:0005634">
    <property type="term" value="C:nucleus"/>
    <property type="evidence" value="ECO:0007669"/>
    <property type="project" value="UniProtKB-SubCell"/>
</dbReference>
<protein>
    <recommendedName>
        <fullName evidence="10">Auxin response factor</fullName>
    </recommendedName>
</protein>
<comment type="subcellular location">
    <subcellularLocation>
        <location evidence="1 10">Nucleus</location>
    </subcellularLocation>
</comment>
<comment type="caution">
    <text evidence="14">The sequence shown here is derived from an EMBL/GenBank/DDBJ whole genome shotgun (WGS) entry which is preliminary data.</text>
</comment>
<dbReference type="GO" id="GO:0003677">
    <property type="term" value="F:DNA binding"/>
    <property type="evidence" value="ECO:0007669"/>
    <property type="project" value="UniProtKB-KW"/>
</dbReference>
<keyword evidence="6 10" id="KW-0238">DNA-binding</keyword>
<dbReference type="Proteomes" id="UP000657918">
    <property type="component" value="Unassembled WGS sequence"/>
</dbReference>
<evidence type="ECO:0000256" key="10">
    <source>
        <dbReference type="RuleBase" id="RU004561"/>
    </source>
</evidence>
<dbReference type="InterPro" id="IPR033389">
    <property type="entry name" value="AUX/IAA_dom"/>
</dbReference>
<dbReference type="Gene3D" id="3.10.20.90">
    <property type="entry name" value="Phosphatidylinositol 3-kinase Catalytic Subunit, Chain A, domain 1"/>
    <property type="match status" value="1"/>
</dbReference>
<name>A0A835N4I6_9ROSI</name>
<evidence type="ECO:0000313" key="15">
    <source>
        <dbReference type="Proteomes" id="UP000657918"/>
    </source>
</evidence>
<dbReference type="InterPro" id="IPR015300">
    <property type="entry name" value="DNA-bd_pseudobarrel_sf"/>
</dbReference>
<evidence type="ECO:0000256" key="2">
    <source>
        <dbReference type="ARBA" id="ARBA00006643"/>
    </source>
</evidence>
<dbReference type="CDD" id="cd10017">
    <property type="entry name" value="B3_DNA"/>
    <property type="match status" value="1"/>
</dbReference>
<comment type="function">
    <text evidence="10">Auxin response factors (ARFs) are transcriptional factors that bind specifically to the DNA sequence 5'-TGTCTC-3' found in the auxin-responsive promoter elements (AuxREs).</text>
</comment>
<dbReference type="Pfam" id="PF14432">
    <property type="entry name" value="DYW_deaminase"/>
    <property type="match status" value="1"/>
</dbReference>
<dbReference type="SUPFAM" id="SSF101936">
    <property type="entry name" value="DNA-binding pseudobarrel domain"/>
    <property type="match status" value="1"/>
</dbReference>
<comment type="subunit">
    <text evidence="4 10">Homodimers and heterodimers.</text>
</comment>
<dbReference type="InterPro" id="IPR044835">
    <property type="entry name" value="ARF_plant"/>
</dbReference>
<feature type="compositionally biased region" description="Polar residues" evidence="11">
    <location>
        <begin position="391"/>
        <end position="401"/>
    </location>
</feature>
<dbReference type="SMART" id="SM01019">
    <property type="entry name" value="B3"/>
    <property type="match status" value="1"/>
</dbReference>
<evidence type="ECO:0000256" key="6">
    <source>
        <dbReference type="ARBA" id="ARBA00023125"/>
    </source>
</evidence>
<evidence type="ECO:0000256" key="4">
    <source>
        <dbReference type="ARBA" id="ARBA00011726"/>
    </source>
</evidence>
<evidence type="ECO:0000256" key="1">
    <source>
        <dbReference type="ARBA" id="ARBA00004123"/>
    </source>
</evidence>
<dbReference type="Pfam" id="PF02309">
    <property type="entry name" value="AUX_IAA"/>
    <property type="match status" value="1"/>
</dbReference>
<dbReference type="FunFam" id="2.40.330.10:FF:000001">
    <property type="entry name" value="Auxin response factor"/>
    <property type="match status" value="1"/>
</dbReference>
<dbReference type="GO" id="GO:0009734">
    <property type="term" value="P:auxin-activated signaling pathway"/>
    <property type="evidence" value="ECO:0007669"/>
    <property type="project" value="UniProtKB-KW"/>
</dbReference>
<evidence type="ECO:0000256" key="5">
    <source>
        <dbReference type="ARBA" id="ARBA00023015"/>
    </source>
</evidence>
<evidence type="ECO:0000256" key="9">
    <source>
        <dbReference type="ARBA" id="ARBA00023294"/>
    </source>
</evidence>
<keyword evidence="7 10" id="KW-0804">Transcription</keyword>
<dbReference type="Gene3D" id="2.40.330.10">
    <property type="entry name" value="DNA-binding pseudobarrel domain"/>
    <property type="match status" value="1"/>
</dbReference>
<feature type="region of interest" description="Disordered" evidence="11">
    <location>
        <begin position="387"/>
        <end position="413"/>
    </location>
</feature>
<keyword evidence="5 10" id="KW-0805">Transcription regulation</keyword>
<dbReference type="OrthoDB" id="1912783at2759"/>
<dbReference type="PANTHER" id="PTHR31384">
    <property type="entry name" value="AUXIN RESPONSE FACTOR 4-RELATED"/>
    <property type="match status" value="1"/>
</dbReference>
<dbReference type="InterPro" id="IPR010525">
    <property type="entry name" value="ARF_dom"/>
</dbReference>
<proteinExistence type="inferred from homology"/>
<feature type="domain" description="PB1" evidence="13">
    <location>
        <begin position="638"/>
        <end position="718"/>
    </location>
</feature>
<evidence type="ECO:0000256" key="3">
    <source>
        <dbReference type="ARBA" id="ARBA00007853"/>
    </source>
</evidence>
<dbReference type="InterPro" id="IPR003340">
    <property type="entry name" value="B3_DNA-bd"/>
</dbReference>
<dbReference type="GO" id="GO:0006355">
    <property type="term" value="P:regulation of DNA-templated transcription"/>
    <property type="evidence" value="ECO:0007669"/>
    <property type="project" value="InterPro"/>
</dbReference>
<evidence type="ECO:0000256" key="8">
    <source>
        <dbReference type="ARBA" id="ARBA00023242"/>
    </source>
</evidence>
<dbReference type="AlphaFoldDB" id="A0A835N4I6"/>
<accession>A0A835N4I6</accession>
<evidence type="ECO:0000256" key="7">
    <source>
        <dbReference type="ARBA" id="ARBA00023163"/>
    </source>
</evidence>
<comment type="similarity">
    <text evidence="2">Belongs to the PPR family. PCMP-H subfamily.</text>
</comment>
<keyword evidence="9 10" id="KW-0927">Auxin signaling pathway</keyword>
<feature type="domain" description="TF-B3" evidence="12">
    <location>
        <begin position="140"/>
        <end position="242"/>
    </location>
</feature>
<dbReference type="InterPro" id="IPR032867">
    <property type="entry name" value="DYW_dom"/>
</dbReference>
<dbReference type="PROSITE" id="PS51745">
    <property type="entry name" value="PB1"/>
    <property type="match status" value="1"/>
</dbReference>
<dbReference type="Gene3D" id="2.30.30.1040">
    <property type="match status" value="1"/>
</dbReference>
<gene>
    <name evidence="14" type="ORF">SADUNF_Sadunf03G0125100</name>
</gene>
<comment type="similarity">
    <text evidence="3 10">Belongs to the ARF family.</text>
</comment>
<dbReference type="GO" id="GO:0008270">
    <property type="term" value="F:zinc ion binding"/>
    <property type="evidence" value="ECO:0007669"/>
    <property type="project" value="InterPro"/>
</dbReference>
<dbReference type="InterPro" id="IPR053793">
    <property type="entry name" value="PB1-like"/>
</dbReference>
<dbReference type="Pfam" id="PF02362">
    <property type="entry name" value="B3"/>
    <property type="match status" value="1"/>
</dbReference>
<dbReference type="Pfam" id="PF06507">
    <property type="entry name" value="ARF_AD"/>
    <property type="match status" value="1"/>
</dbReference>
<dbReference type="PROSITE" id="PS50863">
    <property type="entry name" value="B3"/>
    <property type="match status" value="1"/>
</dbReference>
<keyword evidence="15" id="KW-1185">Reference proteome</keyword>
<dbReference type="EMBL" id="JADGMS010000003">
    <property type="protein sequence ID" value="KAF9686120.1"/>
    <property type="molecule type" value="Genomic_DNA"/>
</dbReference>
<keyword evidence="8 10" id="KW-0539">Nucleus</keyword>
<evidence type="ECO:0000259" key="12">
    <source>
        <dbReference type="PROSITE" id="PS50863"/>
    </source>
</evidence>
<dbReference type="FunFam" id="2.30.30.1040:FF:000001">
    <property type="entry name" value="Auxin response factor"/>
    <property type="match status" value="1"/>
</dbReference>
<evidence type="ECO:0000259" key="13">
    <source>
        <dbReference type="PROSITE" id="PS51745"/>
    </source>
</evidence>
<sequence>MINRSNSVDINRNGIARRSWSFPVSCEGSEDALYKELWHACAGPLVTVPRQGELVYYFPQGHIEQVEASTNQVADDQQMPAYNLSPKILCRVVNVQLKAELDTDEVFAQVILLPETQQDVELVEEEDLPPPPTRPRVHSFCKMLTASDTSTHGGFSVLKRHADECLPPLDMSLQPPVQELVAKDLHGNEWRFRHIFRGQPRRHLLQSGWSLFVSAKKLVAGDAFIFLRGETEELRVGVRRALRQPSKIPSSVISSHSMHIGILETAWHAVSTGSMFTVYYKPRTSPAEFIIPIDKYKESVKINYAVGMRFKMRFEAEEAPDQRFCGTVIGVEEADPKKWPRSNWRCLKVHWDETSTVHRPDRVSPWTVEPALSPSMDLVSGCRLKRHRSKTMTSSADSSTLTKKDNGPSRHMQHQEIMTLRNTPTGKYYLDNYHNPQRVISQGTGTLLESYESSRPFFELCSDDVNQPSMLPSDEKSMFNWHSAPMMHAGHPLNMLASSMEVQVAKDKDRQQQLGSWFSSLPYADSSPHPLSSKTQHLPFQQCNERTSKDDNYKLFGFSLFGNYKAPEPATIPMHSADKPQHQINVASDHLQLPGSDLFLEQLKHPKHARCEEQGTIFQDSAFHSKDVQGNPEGGSVRRCVKVHKHGTAVGRSLDLAKFNGYNELTAELDEIFEFNGELVAPNKDWLIVFTDDEGDMMLVGDDPWQMVRRIFIYTREEINRMEPRSLNLEAKGNSRRSDQMNFEASSSCESLGLSRLGLHDRQQGNEAEKDYRKGFIVGDKNHPKTDFYSNLEALNDSVTNEETDLLTEGVSDSLPERKEQHLFKNLRACEDCHDFGKQVSLITGREIIVRDSSYSITSSYGNVLGMTSVQLDFWHLQILADLSLSESWKLQKQNLHLVKSETARAFIPKEFKLVEAFGYTLGGFFLASYEDSPAGVFDELVVIAGTVWNPPTSCAWAAKVLVNSGDACDHGRKKVGLPSQVAKFSKKITAVPRQRKSKFSGFLDKLVWARQVLVQRTAWMFWDEIRKMEGASNKNVNIHLNWRLEIAMLYEVRAVRAAKVSRPSLSSKHDTEESLSEHDRRNLSISVMLSKPLLALELSCLKMQVEAPVVVSQHSTGRFAAVDTD</sequence>
<dbReference type="PANTHER" id="PTHR31384:SF137">
    <property type="entry name" value="AUXIN RESPONSE FACTOR"/>
    <property type="match status" value="1"/>
</dbReference>
<evidence type="ECO:0000256" key="11">
    <source>
        <dbReference type="SAM" id="MobiDB-lite"/>
    </source>
</evidence>
<evidence type="ECO:0000313" key="14">
    <source>
        <dbReference type="EMBL" id="KAF9686120.1"/>
    </source>
</evidence>
<reference evidence="14 15" key="1">
    <citation type="submission" date="2020-10" db="EMBL/GenBank/DDBJ databases">
        <title>Plant Genome Project.</title>
        <authorList>
            <person name="Zhang R.-G."/>
        </authorList>
    </citation>
    <scope>NUCLEOTIDE SEQUENCE [LARGE SCALE GENOMIC DNA]</scope>
    <source>
        <strain evidence="14">FAFU-HL-1</strain>
        <tissue evidence="14">Leaf</tissue>
    </source>
</reference>
<dbReference type="SUPFAM" id="SSF54277">
    <property type="entry name" value="CAD &amp; PB1 domains"/>
    <property type="match status" value="1"/>
</dbReference>